<evidence type="ECO:0000256" key="7">
    <source>
        <dbReference type="ARBA" id="ARBA00023317"/>
    </source>
</evidence>
<dbReference type="RefSeq" id="WP_322498523.1">
    <property type="nucleotide sequence ID" value="NZ_JARGYU010000001.1"/>
</dbReference>
<dbReference type="EMBL" id="JARGYU010000001">
    <property type="protein sequence ID" value="MDZ5761096.1"/>
    <property type="molecule type" value="Genomic_DNA"/>
</dbReference>
<dbReference type="PANTHER" id="PTHR11516:SF60">
    <property type="entry name" value="PYRUVATE DEHYDROGENASE E1 COMPONENT SUBUNIT ALPHA"/>
    <property type="match status" value="1"/>
</dbReference>
<comment type="function">
    <text evidence="8">The pyruvate dehydrogenase complex catalyzes the overall conversion of pyruvate to acetyl-CoA and CO(2). It contains multiple copies of three enzymatic components: pyruvate dehydrogenase (E1), dihydrolipoamide acetyltransferase (E2) and lipoamide dehydrogenase (E3).</text>
</comment>
<feature type="domain" description="Dehydrogenase E1 component" evidence="11">
    <location>
        <begin position="20"/>
        <end position="311"/>
    </location>
</feature>
<evidence type="ECO:0000256" key="9">
    <source>
        <dbReference type="ARBA" id="ARBA00051231"/>
    </source>
</evidence>
<dbReference type="SUPFAM" id="SSF52518">
    <property type="entry name" value="Thiamin diphosphate-binding fold (THDP-binding)"/>
    <property type="match status" value="1"/>
</dbReference>
<evidence type="ECO:0000256" key="8">
    <source>
        <dbReference type="ARBA" id="ARBA00025211"/>
    </source>
</evidence>
<proteinExistence type="predicted"/>
<comment type="cofactor">
    <cofactor evidence="1 10">
        <name>thiamine diphosphate</name>
        <dbReference type="ChEBI" id="CHEBI:58937"/>
    </cofactor>
</comment>
<evidence type="ECO:0000256" key="1">
    <source>
        <dbReference type="ARBA" id="ARBA00001964"/>
    </source>
</evidence>
<comment type="catalytic activity">
    <reaction evidence="9 10">
        <text>N(6)-[(R)-lipoyl]-L-lysyl-[protein] + pyruvate + H(+) = N(6)-[(R)-S(8)-acetyldihydrolipoyl]-L-lysyl-[protein] + CO2</text>
        <dbReference type="Rhea" id="RHEA:19189"/>
        <dbReference type="Rhea" id="RHEA-COMP:10474"/>
        <dbReference type="Rhea" id="RHEA-COMP:10478"/>
        <dbReference type="ChEBI" id="CHEBI:15361"/>
        <dbReference type="ChEBI" id="CHEBI:15378"/>
        <dbReference type="ChEBI" id="CHEBI:16526"/>
        <dbReference type="ChEBI" id="CHEBI:83099"/>
        <dbReference type="ChEBI" id="CHEBI:83111"/>
        <dbReference type="EC" id="1.2.4.1"/>
    </reaction>
</comment>
<keyword evidence="7 10" id="KW-0670">Pyruvate</keyword>
<dbReference type="Pfam" id="PF00676">
    <property type="entry name" value="E1_dh"/>
    <property type="match status" value="1"/>
</dbReference>
<evidence type="ECO:0000259" key="11">
    <source>
        <dbReference type="Pfam" id="PF00676"/>
    </source>
</evidence>
<evidence type="ECO:0000256" key="2">
    <source>
        <dbReference type="ARBA" id="ARBA00011870"/>
    </source>
</evidence>
<dbReference type="InterPro" id="IPR001017">
    <property type="entry name" value="DH_E1"/>
</dbReference>
<evidence type="ECO:0000256" key="4">
    <source>
        <dbReference type="ARBA" id="ARBA00014159"/>
    </source>
</evidence>
<keyword evidence="13" id="KW-1185">Reference proteome</keyword>
<dbReference type="AlphaFoldDB" id="A0AAE4VLP2"/>
<dbReference type="FunFam" id="3.40.50.970:FF:000013">
    <property type="entry name" value="Pyruvate dehydrogenase E1 component subunit alpha"/>
    <property type="match status" value="1"/>
</dbReference>
<organism evidence="12 13">
    <name type="scientific">Lyticum sinuosum</name>
    <dbReference type="NCBI Taxonomy" id="1332059"/>
    <lineage>
        <taxon>Bacteria</taxon>
        <taxon>Pseudomonadati</taxon>
        <taxon>Pseudomonadota</taxon>
        <taxon>Alphaproteobacteria</taxon>
        <taxon>Rickettsiales</taxon>
        <taxon>Lyticum</taxon>
    </lineage>
</organism>
<dbReference type="InterPro" id="IPR017597">
    <property type="entry name" value="Pyrv_DH_E1_asu_subgrp-y"/>
</dbReference>
<dbReference type="Gene3D" id="3.40.50.970">
    <property type="match status" value="1"/>
</dbReference>
<dbReference type="PANTHER" id="PTHR11516">
    <property type="entry name" value="PYRUVATE DEHYDROGENASE E1 COMPONENT, ALPHA SUBUNIT BACTERIAL AND ORGANELLAR"/>
    <property type="match status" value="1"/>
</dbReference>
<dbReference type="CDD" id="cd02000">
    <property type="entry name" value="TPP_E1_PDC_ADC_BCADC"/>
    <property type="match status" value="1"/>
</dbReference>
<evidence type="ECO:0000313" key="12">
    <source>
        <dbReference type="EMBL" id="MDZ5761096.1"/>
    </source>
</evidence>
<evidence type="ECO:0000313" key="13">
    <source>
        <dbReference type="Proteomes" id="UP001289135"/>
    </source>
</evidence>
<dbReference type="EC" id="1.2.4.1" evidence="3 10"/>
<dbReference type="GO" id="GO:0004739">
    <property type="term" value="F:pyruvate dehydrogenase (acetyl-transferring) activity"/>
    <property type="evidence" value="ECO:0007669"/>
    <property type="project" value="UniProtKB-UniRule"/>
</dbReference>
<gene>
    <name evidence="10" type="primary">pdhA</name>
    <name evidence="12" type="ORF">Lyticum_00259</name>
</gene>
<comment type="subunit">
    <text evidence="2 10">Heterodimer of an alpha and a beta chain.</text>
</comment>
<evidence type="ECO:0000256" key="6">
    <source>
        <dbReference type="ARBA" id="ARBA00023052"/>
    </source>
</evidence>
<evidence type="ECO:0000256" key="3">
    <source>
        <dbReference type="ARBA" id="ARBA00012281"/>
    </source>
</evidence>
<evidence type="ECO:0000256" key="5">
    <source>
        <dbReference type="ARBA" id="ARBA00023002"/>
    </source>
</evidence>
<reference evidence="12" key="1">
    <citation type="submission" date="2023-02" db="EMBL/GenBank/DDBJ databases">
        <title>Host association and intracellularity evolved multiple times independently in the Rickettsiales.</title>
        <authorList>
            <person name="Castelli M."/>
            <person name="Nardi T."/>
            <person name="Gammuto L."/>
            <person name="Bellinzona G."/>
            <person name="Sabaneyeva E."/>
            <person name="Potekhin A."/>
            <person name="Serra V."/>
            <person name="Petroni G."/>
            <person name="Sassera D."/>
        </authorList>
    </citation>
    <scope>NUCLEOTIDE SEQUENCE</scope>
    <source>
        <strain evidence="12">USBL-36I1</strain>
    </source>
</reference>
<dbReference type="InterPro" id="IPR050642">
    <property type="entry name" value="PDH_E1_Alpha_Subunit"/>
</dbReference>
<protein>
    <recommendedName>
        <fullName evidence="4 10">Pyruvate dehydrogenase E1 component subunit alpha</fullName>
        <ecNumber evidence="3 10">1.2.4.1</ecNumber>
    </recommendedName>
</protein>
<dbReference type="InterPro" id="IPR029061">
    <property type="entry name" value="THDP-binding"/>
</dbReference>
<evidence type="ECO:0000256" key="10">
    <source>
        <dbReference type="RuleBase" id="RU361139"/>
    </source>
</evidence>
<accession>A0AAE4VLP2</accession>
<comment type="caution">
    <text evidence="12">The sequence shown here is derived from an EMBL/GenBank/DDBJ whole genome shotgun (WGS) entry which is preliminary data.</text>
</comment>
<keyword evidence="5 10" id="KW-0560">Oxidoreductase</keyword>
<dbReference type="GO" id="GO:0006086">
    <property type="term" value="P:pyruvate decarboxylation to acetyl-CoA"/>
    <property type="evidence" value="ECO:0007669"/>
    <property type="project" value="InterPro"/>
</dbReference>
<dbReference type="Proteomes" id="UP001289135">
    <property type="component" value="Unassembled WGS sequence"/>
</dbReference>
<sequence length="325" mass="36234">MSIQNTKLSNDDIISAYEFMLFIRRFEEKASELYGQGKIGGFCHLYIGQEAVACGIKYAKSANDKIITAYRDHGLILACDCDPKSVMAELTGRIDGTSLGKGGSMHIFDIKNNFYGGHGIVGAQVSIGTGLGFAAKYKSDNSVSITLMGDGAANQGQVYESFNMAKLWNLPVLYIIENNGYAMGTSVKRSSSTTSFFNRGISFEIPGFAVDGMDFFTVYDAIRISLDKIRNGSGPQLIEIITYRYRGHSMSDPAKYRTKDEVEHFKSKDPIQTLKKHILNNNIANEIIFKEIDKKIKQKINDIEKFSLESPLPNENLLYEHIYSN</sequence>
<keyword evidence="6 10" id="KW-0786">Thiamine pyrophosphate</keyword>
<name>A0AAE4VLP2_9RICK</name>
<dbReference type="NCBIfam" id="TIGR03182">
    <property type="entry name" value="PDH_E1_alph_y"/>
    <property type="match status" value="1"/>
</dbReference>